<feature type="region of interest" description="Disordered" evidence="3">
    <location>
        <begin position="118"/>
        <end position="142"/>
    </location>
</feature>
<feature type="region of interest" description="Disordered" evidence="3">
    <location>
        <begin position="35"/>
        <end position="105"/>
    </location>
</feature>
<proteinExistence type="inferred from homology"/>
<feature type="compositionally biased region" description="Basic and acidic residues" evidence="3">
    <location>
        <begin position="120"/>
        <end position="142"/>
    </location>
</feature>
<dbReference type="Pfam" id="PF00022">
    <property type="entry name" value="Actin"/>
    <property type="match status" value="1"/>
</dbReference>
<organism evidence="4 5">
    <name type="scientific">Dictyostelium firmibasis</name>
    <dbReference type="NCBI Taxonomy" id="79012"/>
    <lineage>
        <taxon>Eukaryota</taxon>
        <taxon>Amoebozoa</taxon>
        <taxon>Evosea</taxon>
        <taxon>Eumycetozoa</taxon>
        <taxon>Dictyostelia</taxon>
        <taxon>Dictyosteliales</taxon>
        <taxon>Dictyosteliaceae</taxon>
        <taxon>Dictyostelium</taxon>
    </lineage>
</organism>
<feature type="coiled-coil region" evidence="2">
    <location>
        <begin position="699"/>
        <end position="728"/>
    </location>
</feature>
<feature type="compositionally biased region" description="Polar residues" evidence="3">
    <location>
        <begin position="597"/>
        <end position="615"/>
    </location>
</feature>
<name>A0AAN7TZP1_9MYCE</name>
<evidence type="ECO:0000313" key="5">
    <source>
        <dbReference type="Proteomes" id="UP001344447"/>
    </source>
</evidence>
<reference evidence="4 5" key="1">
    <citation type="submission" date="2023-11" db="EMBL/GenBank/DDBJ databases">
        <title>Dfirmibasis_genome.</title>
        <authorList>
            <person name="Edelbroek B."/>
            <person name="Kjellin J."/>
            <person name="Jerlstrom-Hultqvist J."/>
            <person name="Soderbom F."/>
        </authorList>
    </citation>
    <scope>NUCLEOTIDE SEQUENCE [LARGE SCALE GENOMIC DNA]</scope>
    <source>
        <strain evidence="4 5">TNS-C-14</strain>
    </source>
</reference>
<dbReference type="EMBL" id="JAVFKY010000003">
    <property type="protein sequence ID" value="KAK5578576.1"/>
    <property type="molecule type" value="Genomic_DNA"/>
</dbReference>
<feature type="compositionally biased region" description="Low complexity" evidence="3">
    <location>
        <begin position="40"/>
        <end position="57"/>
    </location>
</feature>
<sequence length="804" mass="89808">MESKVIVIHHGSHSLKIGLASDSVPKTIPNYIARKRKENITTPTTISSTTETTKSPIDSSNNEKDLHNNIKTSNENNDDSMKIDEKTVTPSESITPTTTTEDVKPTSAEATITTITTTEEEAKPSSMDIDKPSITHSSDKKEIETKTDTIITTETNSTSITPTPIPILTDIKIETQQPISQISKTQTKIHLPRKLLEEVEQSVKETTKLLPPVDYIKVRQKPTLYNENNATTFEIIKKKKKKTTTSSLSSLTNVVTTPPPYAPQPLNYKEIDYCIGDDAITVSRDKDEWIAYQPITMSTFNTGIYNSAQSLFDDLTQMWKYAIQRYLNIPSSDLSSYGCVYVVTDNIDKKSLKQITTLLLTELQFTSVLFFQESICSSFGVSMATQSCVIDLGHQKISIACVDEGYLLPNTRLTLGYGGEQLTKLLEYLLTGMDKCDLDSTISSRQMASKQIHKYYFPFKSSINELVDFSPFYLNVFDNIKIENLDYNYNDFQKQRVGTFKVKDIKQEKHMNIYHFNADEVYQVVGMSLFYPSVLAHFGGSSVNYLVKSRPLVNGGGGGESNSIYVEDQKHYYNHYLSSYDHEDPFDGHNHSHMHSFGQNSTSRDSKEGSGNITVSPSASNSTAPSTSTASSPTKKKTGSSPNSYEDYIDIPLDIAILKSVSQLERSDVNKKKYLSNILLVGGGALTPGIQDVLKVCIFKQLEQQYQAQQLQIQQQQQQQQQQQLQSSTNSATTTPTPSSATIIPLENYIGFANSGIRSDVDYRHAGWRGGAILGCLESTREIWITRSEWQDGKKSSALNKLPF</sequence>
<dbReference type="Gene3D" id="3.30.420.40">
    <property type="match status" value="3"/>
</dbReference>
<dbReference type="SMART" id="SM00268">
    <property type="entry name" value="ACTIN"/>
    <property type="match status" value="1"/>
</dbReference>
<gene>
    <name evidence="4" type="ORF">RB653_008248</name>
</gene>
<dbReference type="Proteomes" id="UP001344447">
    <property type="component" value="Unassembled WGS sequence"/>
</dbReference>
<feature type="compositionally biased region" description="Low complexity" evidence="3">
    <location>
        <begin position="616"/>
        <end position="644"/>
    </location>
</feature>
<evidence type="ECO:0000256" key="3">
    <source>
        <dbReference type="SAM" id="MobiDB-lite"/>
    </source>
</evidence>
<dbReference type="SUPFAM" id="SSF53067">
    <property type="entry name" value="Actin-like ATPase domain"/>
    <property type="match status" value="3"/>
</dbReference>
<comment type="caution">
    <text evidence="4">The sequence shown here is derived from an EMBL/GenBank/DDBJ whole genome shotgun (WGS) entry which is preliminary data.</text>
</comment>
<accession>A0AAN7TZP1</accession>
<dbReference type="AlphaFoldDB" id="A0AAN7TZP1"/>
<evidence type="ECO:0000256" key="2">
    <source>
        <dbReference type="SAM" id="Coils"/>
    </source>
</evidence>
<protein>
    <recommendedName>
        <fullName evidence="6">Actin-related protein 8</fullName>
    </recommendedName>
</protein>
<dbReference type="PANTHER" id="PTHR11937">
    <property type="entry name" value="ACTIN"/>
    <property type="match status" value="1"/>
</dbReference>
<evidence type="ECO:0000256" key="1">
    <source>
        <dbReference type="RuleBase" id="RU000487"/>
    </source>
</evidence>
<evidence type="ECO:0000313" key="4">
    <source>
        <dbReference type="EMBL" id="KAK5578576.1"/>
    </source>
</evidence>
<feature type="compositionally biased region" description="Low complexity" evidence="3">
    <location>
        <begin position="88"/>
        <end position="100"/>
    </location>
</feature>
<keyword evidence="2" id="KW-0175">Coiled coil</keyword>
<evidence type="ECO:0008006" key="6">
    <source>
        <dbReference type="Google" id="ProtNLM"/>
    </source>
</evidence>
<feature type="region of interest" description="Disordered" evidence="3">
    <location>
        <begin position="587"/>
        <end position="645"/>
    </location>
</feature>
<dbReference type="InterPro" id="IPR043129">
    <property type="entry name" value="ATPase_NBD"/>
</dbReference>
<comment type="similarity">
    <text evidence="1">Belongs to the actin family.</text>
</comment>
<keyword evidence="5" id="KW-1185">Reference proteome</keyword>
<dbReference type="InterPro" id="IPR004000">
    <property type="entry name" value="Actin"/>
</dbReference>